<protein>
    <recommendedName>
        <fullName evidence="1">DUF58 domain-containing protein</fullName>
    </recommendedName>
</protein>
<dbReference type="OrthoDB" id="9776116at2"/>
<organism evidence="2 3">
    <name type="scientific">Bifidobacterium cuniculi</name>
    <dbReference type="NCBI Taxonomy" id="1688"/>
    <lineage>
        <taxon>Bacteria</taxon>
        <taxon>Bacillati</taxon>
        <taxon>Actinomycetota</taxon>
        <taxon>Actinomycetes</taxon>
        <taxon>Bifidobacteriales</taxon>
        <taxon>Bifidobacteriaceae</taxon>
        <taxon>Bifidobacterium</taxon>
    </lineage>
</organism>
<dbReference type="AlphaFoldDB" id="A0A087AX50"/>
<evidence type="ECO:0000313" key="3">
    <source>
        <dbReference type="Proteomes" id="UP000029067"/>
    </source>
</evidence>
<dbReference type="PANTHER" id="PTHR33608:SF3">
    <property type="entry name" value="SLR2013 PROTEIN"/>
    <property type="match status" value="1"/>
</dbReference>
<dbReference type="Pfam" id="PF01882">
    <property type="entry name" value="DUF58"/>
    <property type="match status" value="1"/>
</dbReference>
<evidence type="ECO:0000259" key="1">
    <source>
        <dbReference type="Pfam" id="PF01882"/>
    </source>
</evidence>
<accession>A0A087AX50</accession>
<gene>
    <name evidence="2" type="ORF">BCUN_1318</name>
</gene>
<proteinExistence type="predicted"/>
<dbReference type="InterPro" id="IPR002881">
    <property type="entry name" value="DUF58"/>
</dbReference>
<reference evidence="2 3" key="1">
    <citation type="submission" date="2014-03" db="EMBL/GenBank/DDBJ databases">
        <title>Genomics of Bifidobacteria.</title>
        <authorList>
            <person name="Ventura M."/>
            <person name="Milani C."/>
            <person name="Lugli G.A."/>
        </authorList>
    </citation>
    <scope>NUCLEOTIDE SEQUENCE [LARGE SCALE GENOMIC DNA]</scope>
    <source>
        <strain evidence="2 3">LMG 10738</strain>
    </source>
</reference>
<dbReference type="EMBL" id="JGYV01000008">
    <property type="protein sequence ID" value="KFI63350.1"/>
    <property type="molecule type" value="Genomic_DNA"/>
</dbReference>
<dbReference type="PANTHER" id="PTHR33608">
    <property type="entry name" value="BLL2464 PROTEIN"/>
    <property type="match status" value="1"/>
</dbReference>
<dbReference type="Proteomes" id="UP000029067">
    <property type="component" value="Unassembled WGS sequence"/>
</dbReference>
<evidence type="ECO:0000313" key="2">
    <source>
        <dbReference type="EMBL" id="KFI63350.1"/>
    </source>
</evidence>
<sequence length="320" mass="35122">MMPPLSGSNPVRRRIESLGTSLSLPAVRRALGIVEGEHRSARRGGTDDLIDIRAYAASDEARSIDWKISARSGRPMVVQRERRSNSTVYLLMDGGEHMQSTCSSGERALDVAANALCMFAMLGLRHSDDVSLSVGDADRITRVPFHGGFAEFERTLDRSLERPWDQGGNLAALLDHALHLRDRHALVVLATCEQTLDEDHVPTIRRIARTHPFVLIDVRSVNPFAERPIEGHGRVPVIDGRSRRQLPAFLVNATAAHELATHRAYVASALRQDLARCGAYFIHAGSSEAAFHEFMKLLSARRAGMGAMMPRVPATVGGAR</sequence>
<feature type="domain" description="DUF58" evidence="1">
    <location>
        <begin position="51"/>
        <end position="242"/>
    </location>
</feature>
<dbReference type="RefSeq" id="WP_033518098.1">
    <property type="nucleotide sequence ID" value="NZ_JGYV01000008.1"/>
</dbReference>
<dbReference type="eggNOG" id="COG1721">
    <property type="taxonomic scope" value="Bacteria"/>
</dbReference>
<name>A0A087AX50_9BIFI</name>
<comment type="caution">
    <text evidence="2">The sequence shown here is derived from an EMBL/GenBank/DDBJ whole genome shotgun (WGS) entry which is preliminary data.</text>
</comment>
<dbReference type="STRING" id="1688.BCUN_1318"/>
<keyword evidence="3" id="KW-1185">Reference proteome</keyword>